<feature type="signal peptide" evidence="3">
    <location>
        <begin position="1"/>
        <end position="21"/>
    </location>
</feature>
<dbReference type="RefSeq" id="WP_338437096.1">
    <property type="nucleotide sequence ID" value="NZ_JAUYVH010000007.1"/>
</dbReference>
<dbReference type="SMART" id="SM00849">
    <property type="entry name" value="Lactamase_B"/>
    <property type="match status" value="1"/>
</dbReference>
<dbReference type="SUPFAM" id="SSF56281">
    <property type="entry name" value="Metallo-hydrolase/oxidoreductase"/>
    <property type="match status" value="1"/>
</dbReference>
<organism evidence="5 6">
    <name type="scientific">Keguizhuia sedimenti</name>
    <dbReference type="NCBI Taxonomy" id="3064264"/>
    <lineage>
        <taxon>Bacteria</taxon>
        <taxon>Pseudomonadati</taxon>
        <taxon>Pseudomonadota</taxon>
        <taxon>Betaproteobacteria</taxon>
        <taxon>Burkholderiales</taxon>
        <taxon>Oxalobacteraceae</taxon>
        <taxon>Keguizhuia</taxon>
    </lineage>
</organism>
<evidence type="ECO:0000259" key="4">
    <source>
        <dbReference type="SMART" id="SM00849"/>
    </source>
</evidence>
<evidence type="ECO:0000256" key="1">
    <source>
        <dbReference type="ARBA" id="ARBA00022801"/>
    </source>
</evidence>
<sequence length="294" mass="31476">MKNKNRIFYITLIIVAAFATAACSTTDVASSSAPVAASTAGTTFAPGKVTVQWLGQAATKITTPTGKVIVIDPWLLTNPKVPEGYKRLDALGKVDLILVTHAHADHFADAPELAKLNNAPMYGPAGLNQSLVTLGVLPAALAPRFNKGGTITPLGPNIKITATHAEHSSELVWRNPATGKDETHVGGEPVGFIIELENGFRIYHMGDTGLFGDMRLIGDYYKPDLLLIPIGGHYVMDPRDAAVSTRDMLRPKFAIPIHYGTIPQLKGTPEEYISAMGTSPTRIIPMKPGEAVQF</sequence>
<dbReference type="InterPro" id="IPR001279">
    <property type="entry name" value="Metallo-B-lactamas"/>
</dbReference>
<evidence type="ECO:0000313" key="5">
    <source>
        <dbReference type="EMBL" id="MDQ9171161.1"/>
    </source>
</evidence>
<name>A0ABU1BQ87_9BURK</name>
<evidence type="ECO:0000256" key="2">
    <source>
        <dbReference type="HAMAP-Rule" id="MF_00457"/>
    </source>
</evidence>
<dbReference type="InterPro" id="IPR036866">
    <property type="entry name" value="RibonucZ/Hydroxyglut_hydro"/>
</dbReference>
<comment type="similarity">
    <text evidence="2">Belongs to the UPF0173 family.</text>
</comment>
<dbReference type="PANTHER" id="PTHR43546:SF3">
    <property type="entry name" value="UPF0173 METAL-DEPENDENT HYDROLASE MJ1163"/>
    <property type="match status" value="1"/>
</dbReference>
<dbReference type="GO" id="GO:0016787">
    <property type="term" value="F:hydrolase activity"/>
    <property type="evidence" value="ECO:0007669"/>
    <property type="project" value="UniProtKB-KW"/>
</dbReference>
<dbReference type="HAMAP" id="MF_00457">
    <property type="entry name" value="UPF0173"/>
    <property type="match status" value="1"/>
</dbReference>
<dbReference type="NCBIfam" id="NF001911">
    <property type="entry name" value="PRK00685.1"/>
    <property type="match status" value="1"/>
</dbReference>
<keyword evidence="1 2" id="KW-0378">Hydrolase</keyword>
<feature type="chain" id="PRO_5046982474" description="UPF0173 metal-dependent hydrolase Q8A64_12175" evidence="3">
    <location>
        <begin position="22"/>
        <end position="294"/>
    </location>
</feature>
<gene>
    <name evidence="5" type="ORF">Q8A64_12175</name>
</gene>
<dbReference type="PROSITE" id="PS51257">
    <property type="entry name" value="PROKAR_LIPOPROTEIN"/>
    <property type="match status" value="1"/>
</dbReference>
<keyword evidence="6" id="KW-1185">Reference proteome</keyword>
<dbReference type="Pfam" id="PF12706">
    <property type="entry name" value="Lactamase_B_2"/>
    <property type="match status" value="1"/>
</dbReference>
<dbReference type="Proteomes" id="UP001225596">
    <property type="component" value="Unassembled WGS sequence"/>
</dbReference>
<dbReference type="PANTHER" id="PTHR43546">
    <property type="entry name" value="UPF0173 METAL-DEPENDENT HYDROLASE MJ1163-RELATED"/>
    <property type="match status" value="1"/>
</dbReference>
<evidence type="ECO:0000256" key="3">
    <source>
        <dbReference type="SAM" id="SignalP"/>
    </source>
</evidence>
<dbReference type="InterPro" id="IPR050114">
    <property type="entry name" value="UPF0173_UPF0282_UlaG_hydrolase"/>
</dbReference>
<keyword evidence="3" id="KW-0732">Signal</keyword>
<dbReference type="EMBL" id="JAUYVH010000007">
    <property type="protein sequence ID" value="MDQ9171161.1"/>
    <property type="molecule type" value="Genomic_DNA"/>
</dbReference>
<dbReference type="Gene3D" id="3.60.15.10">
    <property type="entry name" value="Ribonuclease Z/Hydroxyacylglutathione hydrolase-like"/>
    <property type="match status" value="1"/>
</dbReference>
<proteinExistence type="inferred from homology"/>
<protein>
    <recommendedName>
        <fullName evidence="2">UPF0173 metal-dependent hydrolase Q8A64_12175</fullName>
    </recommendedName>
</protein>
<evidence type="ECO:0000313" key="6">
    <source>
        <dbReference type="Proteomes" id="UP001225596"/>
    </source>
</evidence>
<feature type="domain" description="Metallo-beta-lactamase" evidence="4">
    <location>
        <begin position="55"/>
        <end position="258"/>
    </location>
</feature>
<accession>A0ABU1BQ87</accession>
<reference evidence="5 6" key="1">
    <citation type="submission" date="2023-08" db="EMBL/GenBank/DDBJ databases">
        <title>Oxalobacteraceae gen .nov., isolated from river sludge outside the plant.</title>
        <authorList>
            <person name="Zhao S.Y."/>
        </authorList>
    </citation>
    <scope>NUCLEOTIDE SEQUENCE [LARGE SCALE GENOMIC DNA]</scope>
    <source>
        <strain evidence="5 6">R-40</strain>
    </source>
</reference>
<dbReference type="InterPro" id="IPR022877">
    <property type="entry name" value="UPF0173"/>
</dbReference>
<comment type="caution">
    <text evidence="5">The sequence shown here is derived from an EMBL/GenBank/DDBJ whole genome shotgun (WGS) entry which is preliminary data.</text>
</comment>